<accession>A0A7J6JPA5</accession>
<evidence type="ECO:0000313" key="2">
    <source>
        <dbReference type="EMBL" id="KAF4492626.1"/>
    </source>
</evidence>
<name>A0A7J6JPA5_COLFN</name>
<comment type="caution">
    <text evidence="2">The sequence shown here is derived from an EMBL/GenBank/DDBJ whole genome shotgun (WGS) entry which is preliminary data.</text>
</comment>
<reference evidence="2 3" key="1">
    <citation type="submission" date="2012-08" db="EMBL/GenBank/DDBJ databases">
        <authorList>
            <person name="Gan P.H.P."/>
            <person name="Ikeda K."/>
            <person name="Irieda H."/>
            <person name="Narusaka M."/>
            <person name="O'Connell R.J."/>
            <person name="Narusaka Y."/>
            <person name="Takano Y."/>
            <person name="Kubo Y."/>
            <person name="Shirasu K."/>
        </authorList>
    </citation>
    <scope>NUCLEOTIDE SEQUENCE [LARGE SCALE GENOMIC DNA]</scope>
    <source>
        <strain evidence="2 3">Nara gc5</strain>
    </source>
</reference>
<dbReference type="RefSeq" id="XP_031890552.1">
    <property type="nucleotide sequence ID" value="XM_032030013.1"/>
</dbReference>
<reference evidence="2 3" key="2">
    <citation type="submission" date="2020-04" db="EMBL/GenBank/DDBJ databases">
        <title>Genome sequencing and assembly of multiple isolates from the Colletotrichum gloeosporioides species complex.</title>
        <authorList>
            <person name="Gan P."/>
            <person name="Shirasu K."/>
        </authorList>
    </citation>
    <scope>NUCLEOTIDE SEQUENCE [LARGE SCALE GENOMIC DNA]</scope>
    <source>
        <strain evidence="2 3">Nara gc5</strain>
    </source>
</reference>
<feature type="region of interest" description="Disordered" evidence="1">
    <location>
        <begin position="40"/>
        <end position="71"/>
    </location>
</feature>
<organism evidence="2 3">
    <name type="scientific">Colletotrichum fructicola (strain Nara gc5)</name>
    <name type="common">Anthracnose fungus</name>
    <name type="synonym">Colletotrichum gloeosporioides (strain Nara gc5)</name>
    <dbReference type="NCBI Taxonomy" id="1213859"/>
    <lineage>
        <taxon>Eukaryota</taxon>
        <taxon>Fungi</taxon>
        <taxon>Dikarya</taxon>
        <taxon>Ascomycota</taxon>
        <taxon>Pezizomycotina</taxon>
        <taxon>Sordariomycetes</taxon>
        <taxon>Hypocreomycetidae</taxon>
        <taxon>Glomerellales</taxon>
        <taxon>Glomerellaceae</taxon>
        <taxon>Colletotrichum</taxon>
        <taxon>Colletotrichum gloeosporioides species complex</taxon>
    </lineage>
</organism>
<evidence type="ECO:0000313" key="3">
    <source>
        <dbReference type="Proteomes" id="UP000011096"/>
    </source>
</evidence>
<gene>
    <name evidence="2" type="ORF">CGGC5_v001144</name>
</gene>
<evidence type="ECO:0000256" key="1">
    <source>
        <dbReference type="SAM" id="MobiDB-lite"/>
    </source>
</evidence>
<dbReference type="EMBL" id="ANPB02000001">
    <property type="protein sequence ID" value="KAF4492626.1"/>
    <property type="molecule type" value="Genomic_DNA"/>
</dbReference>
<keyword evidence="3" id="KW-1185">Reference proteome</keyword>
<sequence length="71" mass="7312">MVSVNNMASVNDKVCDDSKAQGSIKNSVSIKAWDSIKNSVSSSGLVSSSNSSTNNIGNTNISIINSTSSKT</sequence>
<dbReference type="InParanoid" id="A0A7J6JPA5"/>
<protein>
    <submittedName>
        <fullName evidence="2">Uncharacterized protein</fullName>
    </submittedName>
</protein>
<dbReference type="AlphaFoldDB" id="A0A7J6JPA5"/>
<dbReference type="GeneID" id="43614088"/>
<proteinExistence type="predicted"/>
<dbReference type="Proteomes" id="UP000011096">
    <property type="component" value="Unassembled WGS sequence"/>
</dbReference>